<dbReference type="SMART" id="SM00671">
    <property type="entry name" value="SEL1"/>
    <property type="match status" value="5"/>
</dbReference>
<protein>
    <submittedName>
        <fullName evidence="2">Tetratricopeptide repeat protein</fullName>
    </submittedName>
</protein>
<dbReference type="EMBL" id="JBEGCJ010000007">
    <property type="protein sequence ID" value="MEQ6918737.1"/>
    <property type="molecule type" value="Genomic_DNA"/>
</dbReference>
<gene>
    <name evidence="2" type="ORF">ABE960_14555</name>
</gene>
<reference evidence="2 3" key="1">
    <citation type="submission" date="2024-05" db="EMBL/GenBank/DDBJ databases">
        <title>Halomonas sp. SSM6 16S ribosomal RNA gene Genome sequencing and assembly.</title>
        <authorList>
            <person name="Yook S."/>
        </authorList>
    </citation>
    <scope>NUCLEOTIDE SEQUENCE [LARGE SCALE GENOMIC DNA]</scope>
    <source>
        <strain evidence="2 3">SSM6</strain>
    </source>
</reference>
<dbReference type="SUPFAM" id="SSF81901">
    <property type="entry name" value="HCP-like"/>
    <property type="match status" value="1"/>
</dbReference>
<dbReference type="Pfam" id="PF08238">
    <property type="entry name" value="Sel1"/>
    <property type="match status" value="5"/>
</dbReference>
<organism evidence="2 3">
    <name type="scientific">Halomonas aquatica</name>
    <dbReference type="NCBI Taxonomy" id="3151123"/>
    <lineage>
        <taxon>Bacteria</taxon>
        <taxon>Pseudomonadati</taxon>
        <taxon>Pseudomonadota</taxon>
        <taxon>Gammaproteobacteria</taxon>
        <taxon>Oceanospirillales</taxon>
        <taxon>Halomonadaceae</taxon>
        <taxon>Halomonas</taxon>
    </lineage>
</organism>
<evidence type="ECO:0000256" key="1">
    <source>
        <dbReference type="SAM" id="SignalP"/>
    </source>
</evidence>
<dbReference type="RefSeq" id="WP_349763022.1">
    <property type="nucleotide sequence ID" value="NZ_JBEGCJ010000007.1"/>
</dbReference>
<feature type="chain" id="PRO_5046553712" evidence="1">
    <location>
        <begin position="22"/>
        <end position="321"/>
    </location>
</feature>
<comment type="caution">
    <text evidence="2">The sequence shown here is derived from an EMBL/GenBank/DDBJ whole genome shotgun (WGS) entry which is preliminary data.</text>
</comment>
<sequence>MFKKFLTVVVFFAISTSSVFANSYDEGVDAYEAGDYKEAMEILLPFAEQGNAEAQVVIGTLHSSGMGVDKDKENAARWFRKAANKGNAVAILNLDLLYSRGEGGTSEEIFSWYLNLANSKESLDPSNPGSIYVTAQYNVGLFYLEGKGVERDPEEAINWLMEAEKNGSLSAKYVLAMEYYKGDILDKDARKAFDLFEVLASEGDARSQYFIGMFYLEGDVVPQNHSNASYWFKKSSEQGVPNAQYQLSSMYTQGLGVREDLVIAYFLSSLSAAQGHEGAKEIRDILFDYLSRDQVEEGQRLTAQWEVGTRLPSHEDTLTWP</sequence>
<dbReference type="PANTHER" id="PTHR11102">
    <property type="entry name" value="SEL-1-LIKE PROTEIN"/>
    <property type="match status" value="1"/>
</dbReference>
<dbReference type="InterPro" id="IPR050767">
    <property type="entry name" value="Sel1_AlgK"/>
</dbReference>
<accession>A0ABV1NI77</accession>
<evidence type="ECO:0000313" key="3">
    <source>
        <dbReference type="Proteomes" id="UP001442468"/>
    </source>
</evidence>
<dbReference type="Proteomes" id="UP001442468">
    <property type="component" value="Unassembled WGS sequence"/>
</dbReference>
<proteinExistence type="predicted"/>
<name>A0ABV1NI77_9GAMM</name>
<keyword evidence="1" id="KW-0732">Signal</keyword>
<dbReference type="PANTHER" id="PTHR11102:SF160">
    <property type="entry name" value="ERAD-ASSOCIATED E3 UBIQUITIN-PROTEIN LIGASE COMPONENT HRD3"/>
    <property type="match status" value="1"/>
</dbReference>
<dbReference type="InterPro" id="IPR011990">
    <property type="entry name" value="TPR-like_helical_dom_sf"/>
</dbReference>
<dbReference type="InterPro" id="IPR006597">
    <property type="entry name" value="Sel1-like"/>
</dbReference>
<feature type="signal peptide" evidence="1">
    <location>
        <begin position="1"/>
        <end position="21"/>
    </location>
</feature>
<evidence type="ECO:0000313" key="2">
    <source>
        <dbReference type="EMBL" id="MEQ6918737.1"/>
    </source>
</evidence>
<keyword evidence="3" id="KW-1185">Reference proteome</keyword>
<dbReference type="Gene3D" id="1.25.40.10">
    <property type="entry name" value="Tetratricopeptide repeat domain"/>
    <property type="match status" value="2"/>
</dbReference>